<keyword evidence="5 9" id="KW-0812">Transmembrane</keyword>
<evidence type="ECO:0000256" key="2">
    <source>
        <dbReference type="ARBA" id="ARBA00008240"/>
    </source>
</evidence>
<evidence type="ECO:0000256" key="1">
    <source>
        <dbReference type="ARBA" id="ARBA00004651"/>
    </source>
</evidence>
<keyword evidence="3" id="KW-0813">Transport</keyword>
<dbReference type="Proteomes" id="UP001419910">
    <property type="component" value="Unassembled WGS sequence"/>
</dbReference>
<name>A0ABU9Y0P2_9SPHN</name>
<evidence type="ECO:0000256" key="8">
    <source>
        <dbReference type="ARBA" id="ARBA00023136"/>
    </source>
</evidence>
<dbReference type="PROSITE" id="PS50850">
    <property type="entry name" value="MFS"/>
    <property type="match status" value="1"/>
</dbReference>
<feature type="transmembrane region" description="Helical" evidence="9">
    <location>
        <begin position="191"/>
        <end position="210"/>
    </location>
</feature>
<feature type="transmembrane region" description="Helical" evidence="9">
    <location>
        <begin position="61"/>
        <end position="83"/>
    </location>
</feature>
<dbReference type="InterPro" id="IPR020846">
    <property type="entry name" value="MFS_dom"/>
</dbReference>
<dbReference type="PROSITE" id="PS00216">
    <property type="entry name" value="SUGAR_TRANSPORT_1"/>
    <property type="match status" value="1"/>
</dbReference>
<evidence type="ECO:0000256" key="9">
    <source>
        <dbReference type="SAM" id="Phobius"/>
    </source>
</evidence>
<keyword evidence="4" id="KW-1003">Cell membrane</keyword>
<dbReference type="RefSeq" id="WP_343887320.1">
    <property type="nucleotide sequence ID" value="NZ_BAAAEH010000002.1"/>
</dbReference>
<feature type="transmembrane region" description="Helical" evidence="9">
    <location>
        <begin position="400"/>
        <end position="420"/>
    </location>
</feature>
<keyword evidence="6" id="KW-0769">Symport</keyword>
<keyword evidence="8 9" id="KW-0472">Membrane</keyword>
<evidence type="ECO:0000256" key="7">
    <source>
        <dbReference type="ARBA" id="ARBA00022989"/>
    </source>
</evidence>
<dbReference type="Pfam" id="PF07690">
    <property type="entry name" value="MFS_1"/>
    <property type="match status" value="1"/>
</dbReference>
<feature type="transmembrane region" description="Helical" evidence="9">
    <location>
        <begin position="167"/>
        <end position="185"/>
    </location>
</feature>
<comment type="caution">
    <text evidence="11">The sequence shown here is derived from an EMBL/GenBank/DDBJ whole genome shotgun (WGS) entry which is preliminary data.</text>
</comment>
<feature type="transmembrane region" description="Helical" evidence="9">
    <location>
        <begin position="341"/>
        <end position="359"/>
    </location>
</feature>
<dbReference type="InterPro" id="IPR005829">
    <property type="entry name" value="Sugar_transporter_CS"/>
</dbReference>
<keyword evidence="12" id="KW-1185">Reference proteome</keyword>
<feature type="transmembrane region" description="Helical" evidence="9">
    <location>
        <begin position="31"/>
        <end position="49"/>
    </location>
</feature>
<keyword evidence="7 9" id="KW-1133">Transmembrane helix</keyword>
<feature type="transmembrane region" description="Helical" evidence="9">
    <location>
        <begin position="308"/>
        <end position="329"/>
    </location>
</feature>
<evidence type="ECO:0000256" key="5">
    <source>
        <dbReference type="ARBA" id="ARBA00022692"/>
    </source>
</evidence>
<dbReference type="Gene3D" id="1.20.1250.20">
    <property type="entry name" value="MFS general substrate transporter like domains"/>
    <property type="match status" value="2"/>
</dbReference>
<evidence type="ECO:0000313" key="12">
    <source>
        <dbReference type="Proteomes" id="UP001419910"/>
    </source>
</evidence>
<organism evidence="11 12">
    <name type="scientific">Sphingomonas oligophenolica</name>
    <dbReference type="NCBI Taxonomy" id="301154"/>
    <lineage>
        <taxon>Bacteria</taxon>
        <taxon>Pseudomonadati</taxon>
        <taxon>Pseudomonadota</taxon>
        <taxon>Alphaproteobacteria</taxon>
        <taxon>Sphingomonadales</taxon>
        <taxon>Sphingomonadaceae</taxon>
        <taxon>Sphingomonas</taxon>
    </lineage>
</organism>
<comment type="subcellular location">
    <subcellularLocation>
        <location evidence="1">Cell membrane</location>
        <topology evidence="1">Multi-pass membrane protein</topology>
    </subcellularLocation>
</comment>
<dbReference type="InterPro" id="IPR011701">
    <property type="entry name" value="MFS"/>
</dbReference>
<feature type="transmembrane region" description="Helical" evidence="9">
    <location>
        <begin position="243"/>
        <end position="260"/>
    </location>
</feature>
<feature type="transmembrane region" description="Helical" evidence="9">
    <location>
        <begin position="90"/>
        <end position="109"/>
    </location>
</feature>
<feature type="domain" description="Major facilitator superfamily (MFS) profile" evidence="10">
    <location>
        <begin position="19"/>
        <end position="425"/>
    </location>
</feature>
<gene>
    <name evidence="11" type="primary">tcuC</name>
    <name evidence="11" type="ORF">ABC974_07075</name>
</gene>
<feature type="transmembrane region" description="Helical" evidence="9">
    <location>
        <begin position="121"/>
        <end position="146"/>
    </location>
</feature>
<protein>
    <submittedName>
        <fullName evidence="11">Tricarballylate/proton symporter TcuC</fullName>
    </submittedName>
</protein>
<evidence type="ECO:0000259" key="10">
    <source>
        <dbReference type="PROSITE" id="PS50850"/>
    </source>
</evidence>
<dbReference type="PROSITE" id="PS00217">
    <property type="entry name" value="SUGAR_TRANSPORT_2"/>
    <property type="match status" value="1"/>
</dbReference>
<dbReference type="PANTHER" id="PTHR43528:SF6">
    <property type="entry name" value="CITRATE-PROTON SYMPORTER"/>
    <property type="match status" value="1"/>
</dbReference>
<dbReference type="InterPro" id="IPR036259">
    <property type="entry name" value="MFS_trans_sf"/>
</dbReference>
<feature type="transmembrane region" description="Helical" evidence="9">
    <location>
        <begin position="371"/>
        <end position="394"/>
    </location>
</feature>
<evidence type="ECO:0000256" key="3">
    <source>
        <dbReference type="ARBA" id="ARBA00022448"/>
    </source>
</evidence>
<comment type="similarity">
    <text evidence="2">Belongs to the major facilitator superfamily. Metabolite:H+ Symporter (MHS) family (TC 2.A.1.6) family.</text>
</comment>
<dbReference type="NCBIfam" id="NF011656">
    <property type="entry name" value="PRK15075.1"/>
    <property type="match status" value="1"/>
</dbReference>
<dbReference type="InterPro" id="IPR051084">
    <property type="entry name" value="H+-coupled_symporters"/>
</dbReference>
<dbReference type="PANTHER" id="PTHR43528">
    <property type="entry name" value="ALPHA-KETOGLUTARATE PERMEASE"/>
    <property type="match status" value="1"/>
</dbReference>
<proteinExistence type="inferred from homology"/>
<feature type="transmembrane region" description="Helical" evidence="9">
    <location>
        <begin position="280"/>
        <end position="299"/>
    </location>
</feature>
<evidence type="ECO:0000313" key="11">
    <source>
        <dbReference type="EMBL" id="MEN2789379.1"/>
    </source>
</evidence>
<dbReference type="EMBL" id="JBDIME010000004">
    <property type="protein sequence ID" value="MEN2789379.1"/>
    <property type="molecule type" value="Genomic_DNA"/>
</dbReference>
<evidence type="ECO:0000256" key="4">
    <source>
        <dbReference type="ARBA" id="ARBA00022475"/>
    </source>
</evidence>
<dbReference type="SUPFAM" id="SSF103473">
    <property type="entry name" value="MFS general substrate transporter"/>
    <property type="match status" value="1"/>
</dbReference>
<evidence type="ECO:0000256" key="6">
    <source>
        <dbReference type="ARBA" id="ARBA00022847"/>
    </source>
</evidence>
<sequence length="427" mass="45289">MSDATIGRSGKPSRSKLGDVLRVASGNFLEMYDFMVFGYFAAAIGNAYFPPGDAFGTLLKSLATFGAGFLMRPLGAVVLGAFTDRHGRRAGLLLTLALMSLGIVTLAVTPSYATIGALAPILVLFGRLLQGFSAGAELGNVSVYLAEIATPGRKGFYVSWQSASQQVAVVAAALVGVLLSSLLGPAQLAAWGWRVPLLLGCAVVPFVFLLRRHLRESDEFERRGEKLDPGAIMRGLWRARAKVLAGMALVLMTTVSFYLITANTPTFGKLLDLPDRDVLWVTAAVGASNLAWLPVMGALSDRIGRKPILIACTMLAILTAYPAMLWLAAQPTIGKLITVELWLSALYASYNSAMVVYLTEIVPRHVRATGFSLAYSLATAIGGFTPFAVTWLIGRTGNHAVPGLWLSGAAAISLAATLLVERSPDPG</sequence>
<accession>A0ABU9Y0P2</accession>
<reference evidence="11 12" key="1">
    <citation type="submission" date="2024-05" db="EMBL/GenBank/DDBJ databases">
        <authorList>
            <person name="Liu Q."/>
            <person name="Xin Y.-H."/>
        </authorList>
    </citation>
    <scope>NUCLEOTIDE SEQUENCE [LARGE SCALE GENOMIC DNA]</scope>
    <source>
        <strain evidence="11 12">CGMCC 1.10181</strain>
    </source>
</reference>